<comment type="caution">
    <text evidence="4">The sequence shown here is derived from an EMBL/GenBank/DDBJ whole genome shotgun (WGS) entry which is preliminary data.</text>
</comment>
<evidence type="ECO:0000259" key="2">
    <source>
        <dbReference type="Pfam" id="PF11258"/>
    </source>
</evidence>
<evidence type="ECO:0000313" key="5">
    <source>
        <dbReference type="Proteomes" id="UP000034075"/>
    </source>
</evidence>
<feature type="transmembrane region" description="Helical" evidence="1">
    <location>
        <begin position="55"/>
        <end position="75"/>
    </location>
</feature>
<keyword evidence="1" id="KW-0472">Membrane</keyword>
<evidence type="ECO:0000256" key="1">
    <source>
        <dbReference type="SAM" id="Phobius"/>
    </source>
</evidence>
<dbReference type="EMBL" id="LBSF01000049">
    <property type="protein sequence ID" value="KKQ10950.1"/>
    <property type="molecule type" value="Genomic_DNA"/>
</dbReference>
<evidence type="ECO:0000259" key="3">
    <source>
        <dbReference type="Pfam" id="PF17479"/>
    </source>
</evidence>
<dbReference type="Gene3D" id="3.50.90.10">
    <property type="entry name" value="YerB-like"/>
    <property type="match status" value="1"/>
</dbReference>
<evidence type="ECO:0008006" key="6">
    <source>
        <dbReference type="Google" id="ProtNLM"/>
    </source>
</evidence>
<evidence type="ECO:0000313" key="4">
    <source>
        <dbReference type="EMBL" id="KKQ10950.1"/>
    </source>
</evidence>
<sequence length="432" mass="48934">MKTAMSKEFNISDTGKSEVVDTKPIEIPTITPDIQIPEVKLPEISTKKKFNLKNWIFPIVAFICLVGIGGFYYFGIYRIQPQPLNKVLSFNQDFISSISLSNIFKGNLALLSAPEEPRTEESPVNGVLFTKTQMDVMMKRRPVAVMTNNHADARPLSGMNSADVVIEANAEGGITRIMAIYWSTAPEKVGPIRSIRQYYLEWAMEYDPLIIHDGCASSDDPRTNSCGNLYSYGVKDLATIGAWRWNDGRRVAPHNEYNSISYAWEYAAKMDWDSFPNSFKSWKFKADADIAQRGEKTQVKLVFHQRLTNSGLYDVIWTYDSSTNTYLRKVGGQADIDQEMNTQVYAKNIVIQEVSMIQSGDDKGHLIITTIGQGKSTYLMDGKITYGTWKKTSRTDRTTYYDSEGKEMKFNRGRIWVEMIGTSDGKFAIIEQ</sequence>
<dbReference type="InterPro" id="IPR023158">
    <property type="entry name" value="YerB-like_sf"/>
</dbReference>
<dbReference type="InterPro" id="IPR021416">
    <property type="entry name" value="DUF3048_N"/>
</dbReference>
<dbReference type="InterPro" id="IPR035328">
    <property type="entry name" value="DUF3048_C"/>
</dbReference>
<organism evidence="4 5">
    <name type="scientific">candidate division WS6 bacterium GW2011_GWC2_36_7</name>
    <dbReference type="NCBI Taxonomy" id="1619091"/>
    <lineage>
        <taxon>Bacteria</taxon>
        <taxon>Candidatus Dojkabacteria</taxon>
    </lineage>
</organism>
<gene>
    <name evidence="4" type="ORF">US24_C0049G0012</name>
</gene>
<keyword evidence="1" id="KW-0812">Transmembrane</keyword>
<feature type="domain" description="DUF3048" evidence="3">
    <location>
        <begin position="315"/>
        <end position="417"/>
    </location>
</feature>
<dbReference type="Pfam" id="PF17479">
    <property type="entry name" value="DUF3048_C"/>
    <property type="match status" value="1"/>
</dbReference>
<name>A0A0G0FBN7_9BACT</name>
<reference evidence="4" key="1">
    <citation type="journal article" date="2015" name="Nature">
        <title>rRNA introns, odd ribosomes, and small enigmatic genomes across a large radiation of phyla.</title>
        <authorList>
            <person name="Brown C.T."/>
            <person name="Hug L.A."/>
            <person name="Thomas B.C."/>
            <person name="Sharon I."/>
            <person name="Castelle C.J."/>
            <person name="Singh A."/>
            <person name="Wilkins M.J."/>
            <person name="Williams K.H."/>
            <person name="Banfield J.F."/>
        </authorList>
    </citation>
    <scope>NUCLEOTIDE SEQUENCE [LARGE SCALE GENOMIC DNA]</scope>
</reference>
<accession>A0A0G0FBN7</accession>
<feature type="domain" description="DUF3048" evidence="2">
    <location>
        <begin position="137"/>
        <end position="271"/>
    </location>
</feature>
<keyword evidence="1" id="KW-1133">Transmembrane helix</keyword>
<dbReference type="AlphaFoldDB" id="A0A0G0FBN7"/>
<dbReference type="Pfam" id="PF11258">
    <property type="entry name" value="DUF3048"/>
    <property type="match status" value="1"/>
</dbReference>
<proteinExistence type="predicted"/>
<dbReference type="Proteomes" id="UP000034075">
    <property type="component" value="Unassembled WGS sequence"/>
</dbReference>
<protein>
    <recommendedName>
        <fullName evidence="6">DUF3048 domain-containing protein</fullName>
    </recommendedName>
</protein>
<dbReference type="SUPFAM" id="SSF159774">
    <property type="entry name" value="YerB-like"/>
    <property type="match status" value="1"/>
</dbReference>